<protein>
    <submittedName>
        <fullName evidence="1">Uncharacterized protein</fullName>
    </submittedName>
</protein>
<keyword evidence="2" id="KW-1185">Reference proteome</keyword>
<evidence type="ECO:0000313" key="1">
    <source>
        <dbReference type="EMBL" id="KAJ8896275.1"/>
    </source>
</evidence>
<dbReference type="Proteomes" id="UP001159363">
    <property type="component" value="Chromosome 1"/>
</dbReference>
<evidence type="ECO:0000313" key="2">
    <source>
        <dbReference type="Proteomes" id="UP001159363"/>
    </source>
</evidence>
<name>A0ABQ9IJA9_9NEOP</name>
<dbReference type="EMBL" id="JARBHB010000001">
    <property type="protein sequence ID" value="KAJ8896275.1"/>
    <property type="molecule type" value="Genomic_DNA"/>
</dbReference>
<proteinExistence type="predicted"/>
<comment type="caution">
    <text evidence="1">The sequence shown here is derived from an EMBL/GenBank/DDBJ whole genome shotgun (WGS) entry which is preliminary data.</text>
</comment>
<gene>
    <name evidence="1" type="ORF">PR048_001619</name>
</gene>
<accession>A0ABQ9IJA9</accession>
<organism evidence="1 2">
    <name type="scientific">Dryococelus australis</name>
    <dbReference type="NCBI Taxonomy" id="614101"/>
    <lineage>
        <taxon>Eukaryota</taxon>
        <taxon>Metazoa</taxon>
        <taxon>Ecdysozoa</taxon>
        <taxon>Arthropoda</taxon>
        <taxon>Hexapoda</taxon>
        <taxon>Insecta</taxon>
        <taxon>Pterygota</taxon>
        <taxon>Neoptera</taxon>
        <taxon>Polyneoptera</taxon>
        <taxon>Phasmatodea</taxon>
        <taxon>Verophasmatodea</taxon>
        <taxon>Anareolatae</taxon>
        <taxon>Phasmatidae</taxon>
        <taxon>Eurycanthinae</taxon>
        <taxon>Dryococelus</taxon>
    </lineage>
</organism>
<sequence length="153" mass="17783">MTSTTDNISCETHSKVIFNLKPHAVFYFSSPLLWKQWKQHFCQYMSVSGYMDKTDNEKIDILLYDLGEKAEELWTHFTPHLTMQGAEIVDEFINSLHTLADTCDYGLLRHKHIRDRIVVGMKDKKISEQSQLQSSLSLDETILVAKQLEMQSQ</sequence>
<reference evidence="1 2" key="1">
    <citation type="submission" date="2023-02" db="EMBL/GenBank/DDBJ databases">
        <title>LHISI_Scaffold_Assembly.</title>
        <authorList>
            <person name="Stuart O.P."/>
            <person name="Cleave R."/>
            <person name="Magrath M.J.L."/>
            <person name="Mikheyev A.S."/>
        </authorList>
    </citation>
    <scope>NUCLEOTIDE SEQUENCE [LARGE SCALE GENOMIC DNA]</scope>
    <source>
        <strain evidence="1">Daus_M_001</strain>
        <tissue evidence="1">Leg muscle</tissue>
    </source>
</reference>